<dbReference type="OrthoDB" id="370190at2"/>
<name>A0A5S9IUG5_UABAM</name>
<sequence>MELNEERFQVKCHFTQDNAELEFIGKIDTPNPDKSLDPYFLALHNKALTDKIHNAVCNLEKLEFLNSNGIKSIVNWILKIKSSSKEQQYKVTLVTNQQYTWQRSSINVLSLMAPEIVIVK</sequence>
<evidence type="ECO:0008006" key="3">
    <source>
        <dbReference type="Google" id="ProtNLM"/>
    </source>
</evidence>
<evidence type="ECO:0000313" key="2">
    <source>
        <dbReference type="Proteomes" id="UP000326354"/>
    </source>
</evidence>
<organism evidence="1 2">
    <name type="scientific">Uabimicrobium amorphum</name>
    <dbReference type="NCBI Taxonomy" id="2596890"/>
    <lineage>
        <taxon>Bacteria</taxon>
        <taxon>Pseudomonadati</taxon>
        <taxon>Planctomycetota</taxon>
        <taxon>Candidatus Uabimicrobiia</taxon>
        <taxon>Candidatus Uabimicrobiales</taxon>
        <taxon>Candidatus Uabimicrobiaceae</taxon>
        <taxon>Candidatus Uabimicrobium</taxon>
    </lineage>
</organism>
<accession>A0A5S9IUG5</accession>
<dbReference type="Proteomes" id="UP000326354">
    <property type="component" value="Chromosome"/>
</dbReference>
<evidence type="ECO:0000313" key="1">
    <source>
        <dbReference type="EMBL" id="BBM87771.1"/>
    </source>
</evidence>
<protein>
    <recommendedName>
        <fullName evidence="3">STAS domain-containing protein</fullName>
    </recommendedName>
</protein>
<gene>
    <name evidence="1" type="ORF">UABAM_06186</name>
</gene>
<dbReference type="AlphaFoldDB" id="A0A5S9IUG5"/>
<reference evidence="1 2" key="1">
    <citation type="submission" date="2019-08" db="EMBL/GenBank/DDBJ databases">
        <title>Complete genome sequence of Candidatus Uab amorphum.</title>
        <authorList>
            <person name="Shiratori T."/>
            <person name="Suzuki S."/>
            <person name="Kakizawa Y."/>
            <person name="Ishida K."/>
        </authorList>
    </citation>
    <scope>NUCLEOTIDE SEQUENCE [LARGE SCALE GENOMIC DNA]</scope>
    <source>
        <strain evidence="1 2">SRT547</strain>
    </source>
</reference>
<proteinExistence type="predicted"/>
<dbReference type="KEGG" id="uam:UABAM_06186"/>
<dbReference type="EMBL" id="AP019860">
    <property type="protein sequence ID" value="BBM87771.1"/>
    <property type="molecule type" value="Genomic_DNA"/>
</dbReference>
<dbReference type="RefSeq" id="WP_151971773.1">
    <property type="nucleotide sequence ID" value="NZ_AP019860.1"/>
</dbReference>
<keyword evidence="2" id="KW-1185">Reference proteome</keyword>